<dbReference type="RefSeq" id="WP_244551627.1">
    <property type="nucleotide sequence ID" value="NZ_FTMD01000003.1"/>
</dbReference>
<organism evidence="3 4">
    <name type="scientific">Aromatoleum tolulyticum</name>
    <dbReference type="NCBI Taxonomy" id="34027"/>
    <lineage>
        <taxon>Bacteria</taxon>
        <taxon>Pseudomonadati</taxon>
        <taxon>Pseudomonadota</taxon>
        <taxon>Betaproteobacteria</taxon>
        <taxon>Rhodocyclales</taxon>
        <taxon>Rhodocyclaceae</taxon>
        <taxon>Aromatoleum</taxon>
    </lineage>
</organism>
<feature type="compositionally biased region" description="Basic and acidic residues" evidence="1">
    <location>
        <begin position="197"/>
        <end position="229"/>
    </location>
</feature>
<dbReference type="STRING" id="34027.SAMN05421829_103358"/>
<evidence type="ECO:0008006" key="5">
    <source>
        <dbReference type="Google" id="ProtNLM"/>
    </source>
</evidence>
<feature type="chain" id="PRO_5012523426" description="YXWGXW repeat-containing protein" evidence="2">
    <location>
        <begin position="23"/>
        <end position="320"/>
    </location>
</feature>
<protein>
    <recommendedName>
        <fullName evidence="5">YXWGXW repeat-containing protein</fullName>
    </recommendedName>
</protein>
<feature type="signal peptide" evidence="2">
    <location>
        <begin position="1"/>
        <end position="22"/>
    </location>
</feature>
<gene>
    <name evidence="3" type="ORF">SAMN05421829_103358</name>
</gene>
<evidence type="ECO:0000256" key="2">
    <source>
        <dbReference type="SAM" id="SignalP"/>
    </source>
</evidence>
<keyword evidence="2" id="KW-0732">Signal</keyword>
<feature type="region of interest" description="Disordered" evidence="1">
    <location>
        <begin position="161"/>
        <end position="320"/>
    </location>
</feature>
<proteinExistence type="predicted"/>
<feature type="compositionally biased region" description="Basic and acidic residues" evidence="1">
    <location>
        <begin position="161"/>
        <end position="171"/>
    </location>
</feature>
<keyword evidence="4" id="KW-1185">Reference proteome</keyword>
<dbReference type="Proteomes" id="UP000186819">
    <property type="component" value="Unassembled WGS sequence"/>
</dbReference>
<evidence type="ECO:0000313" key="3">
    <source>
        <dbReference type="EMBL" id="SIQ32079.1"/>
    </source>
</evidence>
<sequence>MTMRMLLMVLWLLLAGVTPATASVQVSIGINLPVYPQLVRVPGYPVYYAPRVAGNFFFYDGLYWVFYGEDWYVSSWYNGPWTLVAPIAVPVFILRIPVRYYRDPPIYFRSWRREAPPRWHEHWGDDWAEHRRDWNRWDRRAAPPPAPLPIYQRRYSGDRYPRDIREQRDLSGQHYRYRPRDAAAREFLPQPTPPRTRGPERDDRETARRERPPRTMEQDRRRSAPDAESRQGSPVQRRAEPMQMEPRQREPRQMEPRRMDPGREERMREREMRDRQTGGPRMNERPPQDRGGRTEQRGRKQPPQEEERDRRGREEQQKER</sequence>
<feature type="compositionally biased region" description="Basic and acidic residues" evidence="1">
    <location>
        <begin position="246"/>
        <end position="320"/>
    </location>
</feature>
<evidence type="ECO:0000313" key="4">
    <source>
        <dbReference type="Proteomes" id="UP000186819"/>
    </source>
</evidence>
<reference evidence="4" key="1">
    <citation type="submission" date="2017-01" db="EMBL/GenBank/DDBJ databases">
        <authorList>
            <person name="Varghese N."/>
            <person name="Submissions S."/>
        </authorList>
    </citation>
    <scope>NUCLEOTIDE SEQUENCE [LARGE SCALE GENOMIC DNA]</scope>
    <source>
        <strain evidence="4">ATCC 51758</strain>
    </source>
</reference>
<dbReference type="EMBL" id="FTMD01000003">
    <property type="protein sequence ID" value="SIQ32079.1"/>
    <property type="molecule type" value="Genomic_DNA"/>
</dbReference>
<evidence type="ECO:0000256" key="1">
    <source>
        <dbReference type="SAM" id="MobiDB-lite"/>
    </source>
</evidence>
<name>A0A1N6RTH3_9RHOO</name>
<dbReference type="AlphaFoldDB" id="A0A1N6RTH3"/>
<accession>A0A1N6RTH3</accession>